<protein>
    <submittedName>
        <fullName evidence="2">Uncharacterized protein</fullName>
    </submittedName>
</protein>
<proteinExistence type="predicted"/>
<dbReference type="GeneID" id="54366421"/>
<evidence type="ECO:0000313" key="1">
    <source>
        <dbReference type="Proteomes" id="UP000504637"/>
    </source>
</evidence>
<dbReference type="RefSeq" id="XP_033457894.1">
    <property type="nucleotide sequence ID" value="XM_033608621.1"/>
</dbReference>
<keyword evidence="1" id="KW-1185">Reference proteome</keyword>
<gene>
    <name evidence="2" type="ORF">K489DRAFT_44932</name>
</gene>
<sequence length="68" mass="7597">MSFARVTSHRVTPSWGGFSPVRTALVPPSLHAAVSCRVLCAVLRYAHAHAMHRCPRRDAFRRGRTTIL</sequence>
<reference evidence="2" key="1">
    <citation type="submission" date="2020-01" db="EMBL/GenBank/DDBJ databases">
        <authorList>
            <consortium name="DOE Joint Genome Institute"/>
            <person name="Haridas S."/>
            <person name="Albert R."/>
            <person name="Binder M."/>
            <person name="Bloem J."/>
            <person name="Labutti K."/>
            <person name="Salamov A."/>
            <person name="Andreopoulos B."/>
            <person name="Baker S.E."/>
            <person name="Barry K."/>
            <person name="Bills G."/>
            <person name="Bluhm B.H."/>
            <person name="Cannon C."/>
            <person name="Castanera R."/>
            <person name="Culley D.E."/>
            <person name="Daum C."/>
            <person name="Ezra D."/>
            <person name="Gonzalez J.B."/>
            <person name="Henrissat B."/>
            <person name="Kuo A."/>
            <person name="Liang C."/>
            <person name="Lipzen A."/>
            <person name="Lutzoni F."/>
            <person name="Magnuson J."/>
            <person name="Mondo S."/>
            <person name="Nolan M."/>
            <person name="Ohm R."/>
            <person name="Pangilinan J."/>
            <person name="Park H.-J."/>
            <person name="Ramirez L."/>
            <person name="Alfaro M."/>
            <person name="Sun H."/>
            <person name="Tritt A."/>
            <person name="Yoshinaga Y."/>
            <person name="Zwiers L.-H."/>
            <person name="Turgeon B.G."/>
            <person name="Goodwin S.B."/>
            <person name="Spatafora J.W."/>
            <person name="Crous P.W."/>
            <person name="Grigoriev I.V."/>
        </authorList>
    </citation>
    <scope>NUCLEOTIDE SEQUENCE</scope>
    <source>
        <strain evidence="2">CBS 342.82</strain>
    </source>
</reference>
<reference evidence="2" key="3">
    <citation type="submission" date="2025-08" db="UniProtKB">
        <authorList>
            <consortium name="RefSeq"/>
        </authorList>
    </citation>
    <scope>IDENTIFICATION</scope>
    <source>
        <strain evidence="2">CBS 342.82</strain>
    </source>
</reference>
<dbReference type="AlphaFoldDB" id="A0A6J3LYY3"/>
<name>A0A6J3LYY3_9PEZI</name>
<reference evidence="2" key="2">
    <citation type="submission" date="2020-04" db="EMBL/GenBank/DDBJ databases">
        <authorList>
            <consortium name="NCBI Genome Project"/>
        </authorList>
    </citation>
    <scope>NUCLEOTIDE SEQUENCE</scope>
    <source>
        <strain evidence="2">CBS 342.82</strain>
    </source>
</reference>
<evidence type="ECO:0000313" key="2">
    <source>
        <dbReference type="RefSeq" id="XP_033457894.1"/>
    </source>
</evidence>
<accession>A0A6J3LYY3</accession>
<dbReference type="Proteomes" id="UP000504637">
    <property type="component" value="Unplaced"/>
</dbReference>
<organism evidence="2">
    <name type="scientific">Dissoconium aciculare CBS 342.82</name>
    <dbReference type="NCBI Taxonomy" id="1314786"/>
    <lineage>
        <taxon>Eukaryota</taxon>
        <taxon>Fungi</taxon>
        <taxon>Dikarya</taxon>
        <taxon>Ascomycota</taxon>
        <taxon>Pezizomycotina</taxon>
        <taxon>Dothideomycetes</taxon>
        <taxon>Dothideomycetidae</taxon>
        <taxon>Mycosphaerellales</taxon>
        <taxon>Dissoconiaceae</taxon>
        <taxon>Dissoconium</taxon>
    </lineage>
</organism>